<evidence type="ECO:0000256" key="3">
    <source>
        <dbReference type="SAM" id="SignalP"/>
    </source>
</evidence>
<dbReference type="InterPro" id="IPR004846">
    <property type="entry name" value="T2SS/T3SS_dom"/>
</dbReference>
<comment type="similarity">
    <text evidence="1">Belongs to the bacterial secretin family.</text>
</comment>
<dbReference type="InterPro" id="IPR007055">
    <property type="entry name" value="BON_dom"/>
</dbReference>
<dbReference type="Gene3D" id="3.30.1340.30">
    <property type="match status" value="1"/>
</dbReference>
<feature type="region of interest" description="Disordered" evidence="2">
    <location>
        <begin position="465"/>
        <end position="489"/>
    </location>
</feature>
<feature type="domain" description="BON" evidence="4">
    <location>
        <begin position="109"/>
        <end position="178"/>
    </location>
</feature>
<protein>
    <submittedName>
        <fullName evidence="5">Type II/IV secretion system secretin RcpA/CpaC, associated with Flp pilus assembly</fullName>
    </submittedName>
</protein>
<dbReference type="RefSeq" id="WP_008600792.1">
    <property type="nucleotide sequence ID" value="NZ_AMRV01000003.1"/>
</dbReference>
<dbReference type="Pfam" id="PF04972">
    <property type="entry name" value="BON"/>
    <property type="match status" value="1"/>
</dbReference>
<dbReference type="InterPro" id="IPR050810">
    <property type="entry name" value="Bact_Secretion_Sys_Channel"/>
</dbReference>
<dbReference type="InterPro" id="IPR032789">
    <property type="entry name" value="T2SS-T3SS_pil_N"/>
</dbReference>
<reference evidence="5 6" key="1">
    <citation type="journal article" date="2013" name="Genome Announc.">
        <title>Draft Genome Sequence of Strain JLT2015T, Belonging to the Family Sphingomonadaceae of the Alphaproteobacteria.</title>
        <authorList>
            <person name="Tang K."/>
            <person name="Liu K."/>
            <person name="Li S."/>
            <person name="Jiao N."/>
        </authorList>
    </citation>
    <scope>NUCLEOTIDE SEQUENCE [LARGE SCALE GENOMIC DNA]</scope>
    <source>
        <strain evidence="5 6">JLT2015</strain>
    </source>
</reference>
<gene>
    <name evidence="5" type="ORF">C725_1130</name>
</gene>
<dbReference type="EMBL" id="AMRV01000003">
    <property type="protein sequence ID" value="EMD83229.1"/>
    <property type="molecule type" value="Genomic_DNA"/>
</dbReference>
<evidence type="ECO:0000256" key="1">
    <source>
        <dbReference type="RuleBase" id="RU004003"/>
    </source>
</evidence>
<dbReference type="Pfam" id="PF13629">
    <property type="entry name" value="T2SS-T3SS_pil_N"/>
    <property type="match status" value="1"/>
</dbReference>
<dbReference type="PRINTS" id="PR00811">
    <property type="entry name" value="BCTERIALGSPD"/>
</dbReference>
<dbReference type="GO" id="GO:0009306">
    <property type="term" value="P:protein secretion"/>
    <property type="evidence" value="ECO:0007669"/>
    <property type="project" value="InterPro"/>
</dbReference>
<proteinExistence type="inferred from homology"/>
<name>M2T9I0_9SPHN</name>
<comment type="caution">
    <text evidence="5">The sequence shown here is derived from an EMBL/GenBank/DDBJ whole genome shotgun (WGS) entry which is preliminary data.</text>
</comment>
<dbReference type="PRINTS" id="PR01032">
    <property type="entry name" value="PHAGEIV"/>
</dbReference>
<feature type="signal peptide" evidence="3">
    <location>
        <begin position="1"/>
        <end position="30"/>
    </location>
</feature>
<sequence>MNRKSFTAALFAGGTMAAIFAAPLTAPALAQDAEVVRTVEQDPLATVEVSQGKGTLLRLPRPISDIFVVNPDIADVEVKSNREVYIYGTGGGETSVYATNARGETVYSATVRVVRNIDQVREMMRLAMPQANVEVKSLGGIAFLTGTVASPAEVAEAEALVRRFTGQEEVVNRLQAAVPPQVNLRVRFAEVSRDLLKQLGVSFQAFDGDGDLLLGLTRGSDVSGGEAFVDGFFGRNPITGDPTFDVPELPVGSPALTGTLIGSLLGLDFNAAIDALETDGLLTTLAEPNLTALSGETASFLAGGEFPVVTNSGLNGTNVQYKNYGVGIEFTPVVHNDNRITMRVAPSVSELSEAGAVRIDGISIPALITREAQTTVELGSGQSFMIGGLTRNSFNTSTDKVPLLGDLPIIGTLFKSDSFRRSETELVIIITPYLVNPVSGRMALPTDGMRAPNDAERWLLGRTYSHADAPPPRDVNVPEDAPAPGFSVQ</sequence>
<dbReference type="GO" id="GO:0015627">
    <property type="term" value="C:type II protein secretion system complex"/>
    <property type="evidence" value="ECO:0007669"/>
    <property type="project" value="TreeGrafter"/>
</dbReference>
<dbReference type="OrthoDB" id="9775455at2"/>
<evidence type="ECO:0000259" key="4">
    <source>
        <dbReference type="PROSITE" id="PS50914"/>
    </source>
</evidence>
<dbReference type="AlphaFoldDB" id="M2T9I0"/>
<dbReference type="PROSITE" id="PS50914">
    <property type="entry name" value="BON"/>
    <property type="match status" value="1"/>
</dbReference>
<dbReference type="PANTHER" id="PTHR30332:SF17">
    <property type="entry name" value="TYPE IV PILIATION SYSTEM PROTEIN DR_0774-RELATED"/>
    <property type="match status" value="1"/>
</dbReference>
<dbReference type="InterPro" id="IPR001775">
    <property type="entry name" value="GspD/PilQ"/>
</dbReference>
<accession>M2T9I0</accession>
<dbReference type="Proteomes" id="UP000011717">
    <property type="component" value="Unassembled WGS sequence"/>
</dbReference>
<dbReference type="PATRIC" id="fig|1234595.3.peg.1132"/>
<keyword evidence="3" id="KW-0732">Signal</keyword>
<evidence type="ECO:0000313" key="6">
    <source>
        <dbReference type="Proteomes" id="UP000011717"/>
    </source>
</evidence>
<dbReference type="PANTHER" id="PTHR30332">
    <property type="entry name" value="PROBABLE GENERAL SECRETION PATHWAY PROTEIN D"/>
    <property type="match status" value="1"/>
</dbReference>
<evidence type="ECO:0000256" key="2">
    <source>
        <dbReference type="SAM" id="MobiDB-lite"/>
    </source>
</evidence>
<keyword evidence="6" id="KW-1185">Reference proteome</keyword>
<evidence type="ECO:0000313" key="5">
    <source>
        <dbReference type="EMBL" id="EMD83229.1"/>
    </source>
</evidence>
<dbReference type="Pfam" id="PF00263">
    <property type="entry name" value="Secretin"/>
    <property type="match status" value="1"/>
</dbReference>
<feature type="chain" id="PRO_5004025739" evidence="3">
    <location>
        <begin position="31"/>
        <end position="489"/>
    </location>
</feature>
<organism evidence="5 6">
    <name type="scientific">Pacificimonas flava</name>
    <dbReference type="NCBI Taxonomy" id="1234595"/>
    <lineage>
        <taxon>Bacteria</taxon>
        <taxon>Pseudomonadati</taxon>
        <taxon>Pseudomonadota</taxon>
        <taxon>Alphaproteobacteria</taxon>
        <taxon>Sphingomonadales</taxon>
        <taxon>Sphingosinicellaceae</taxon>
        <taxon>Pacificimonas</taxon>
    </lineage>
</organism>